<dbReference type="Proteomes" id="UP000540698">
    <property type="component" value="Unassembled WGS sequence"/>
</dbReference>
<proteinExistence type="predicted"/>
<comment type="caution">
    <text evidence="2">The sequence shown here is derived from an EMBL/GenBank/DDBJ whole genome shotgun (WGS) entry which is preliminary data.</text>
</comment>
<dbReference type="EMBL" id="JAAXOS010000007">
    <property type="protein sequence ID" value="NKY27837.1"/>
    <property type="molecule type" value="Genomic_DNA"/>
</dbReference>
<keyword evidence="1" id="KW-1133">Transmembrane helix</keyword>
<keyword evidence="1" id="KW-0472">Membrane</keyword>
<protein>
    <submittedName>
        <fullName evidence="2">Uncharacterized protein</fullName>
    </submittedName>
</protein>
<sequence>MTALFQRFPALSCYAAVLTVLTWQALRGQSVAHPDAATLAAFAATALGATALTASALRPKRVAVQKFPAGVNR</sequence>
<dbReference type="RefSeq" id="WP_062969497.1">
    <property type="nucleotide sequence ID" value="NZ_JAAXOS010000007.1"/>
</dbReference>
<organism evidence="2 3">
    <name type="scientific">Nocardia gamkensis</name>
    <dbReference type="NCBI Taxonomy" id="352869"/>
    <lineage>
        <taxon>Bacteria</taxon>
        <taxon>Bacillati</taxon>
        <taxon>Actinomycetota</taxon>
        <taxon>Actinomycetes</taxon>
        <taxon>Mycobacteriales</taxon>
        <taxon>Nocardiaceae</taxon>
        <taxon>Nocardia</taxon>
    </lineage>
</organism>
<gene>
    <name evidence="2" type="ORF">HGB38_16630</name>
</gene>
<dbReference type="AlphaFoldDB" id="A0A7X6L4Y0"/>
<evidence type="ECO:0000256" key="1">
    <source>
        <dbReference type="SAM" id="Phobius"/>
    </source>
</evidence>
<evidence type="ECO:0000313" key="2">
    <source>
        <dbReference type="EMBL" id="NKY27837.1"/>
    </source>
</evidence>
<keyword evidence="3" id="KW-1185">Reference proteome</keyword>
<reference evidence="2 3" key="1">
    <citation type="submission" date="2020-04" db="EMBL/GenBank/DDBJ databases">
        <title>MicrobeNet Type strains.</title>
        <authorList>
            <person name="Nicholson A.C."/>
        </authorList>
    </citation>
    <scope>NUCLEOTIDE SEQUENCE [LARGE SCALE GENOMIC DNA]</scope>
    <source>
        <strain evidence="2 3">DSM 44956</strain>
    </source>
</reference>
<feature type="transmembrane region" description="Helical" evidence="1">
    <location>
        <begin position="38"/>
        <end position="57"/>
    </location>
</feature>
<accession>A0A7X6L4Y0</accession>
<name>A0A7X6L4Y0_9NOCA</name>
<evidence type="ECO:0000313" key="3">
    <source>
        <dbReference type="Proteomes" id="UP000540698"/>
    </source>
</evidence>
<keyword evidence="1" id="KW-0812">Transmembrane</keyword>